<feature type="compositionally biased region" description="Polar residues" evidence="1">
    <location>
        <begin position="35"/>
        <end position="45"/>
    </location>
</feature>
<organism evidence="2 3">
    <name type="scientific">Microcystis aeruginosa TAIHU98</name>
    <dbReference type="NCBI Taxonomy" id="1134457"/>
    <lineage>
        <taxon>Bacteria</taxon>
        <taxon>Bacillati</taxon>
        <taxon>Cyanobacteriota</taxon>
        <taxon>Cyanophyceae</taxon>
        <taxon>Oscillatoriophycideae</taxon>
        <taxon>Chroococcales</taxon>
        <taxon>Microcystaceae</taxon>
        <taxon>Microcystis</taxon>
    </lineage>
</organism>
<evidence type="ECO:0000313" key="2">
    <source>
        <dbReference type="EMBL" id="ELP54704.1"/>
    </source>
</evidence>
<protein>
    <submittedName>
        <fullName evidence="2">Uncharacterized protein</fullName>
    </submittedName>
</protein>
<dbReference type="Proteomes" id="UP000010932">
    <property type="component" value="Unassembled WGS sequence"/>
</dbReference>
<evidence type="ECO:0000313" key="3">
    <source>
        <dbReference type="Proteomes" id="UP000010932"/>
    </source>
</evidence>
<name>L7E6P8_MICAE</name>
<feature type="region of interest" description="Disordered" evidence="1">
    <location>
        <begin position="26"/>
        <end position="45"/>
    </location>
</feature>
<sequence length="45" mass="4930">MLLQNSGDKTYISMREFFAKAPLADRDAPCGTRSAGPQNNCVPTR</sequence>
<comment type="caution">
    <text evidence="2">The sequence shown here is derived from an EMBL/GenBank/DDBJ whole genome shotgun (WGS) entry which is preliminary data.</text>
</comment>
<dbReference type="PATRIC" id="fig|1134457.3.peg.3453"/>
<evidence type="ECO:0000256" key="1">
    <source>
        <dbReference type="SAM" id="MobiDB-lite"/>
    </source>
</evidence>
<dbReference type="AlphaFoldDB" id="L7E6P8"/>
<gene>
    <name evidence="2" type="ORF">O53_3528</name>
</gene>
<accession>L7E6P8</accession>
<reference evidence="2 3" key="1">
    <citation type="journal article" date="2013" name="Genome Announc.">
        <title>Whole-Genome Sequence of Microcystis aeruginosa TAIHU98, a Nontoxic Bloom-Forming Strain Isolated from Taihu Lake, China.</title>
        <authorList>
            <person name="Yang C."/>
            <person name="Zhang W."/>
            <person name="Ren M."/>
            <person name="Song L."/>
            <person name="Li T."/>
            <person name="Zhao J."/>
        </authorList>
    </citation>
    <scope>NUCLEOTIDE SEQUENCE [LARGE SCALE GENOMIC DNA]</scope>
    <source>
        <strain evidence="2 3">TAIHU98</strain>
    </source>
</reference>
<proteinExistence type="predicted"/>
<dbReference type="EMBL" id="ANKQ01000002">
    <property type="protein sequence ID" value="ELP54704.1"/>
    <property type="molecule type" value="Genomic_DNA"/>
</dbReference>